<dbReference type="Pfam" id="PF01112">
    <property type="entry name" value="Asparaginase_2"/>
    <property type="match status" value="1"/>
</dbReference>
<organism evidence="5 6">
    <name type="scientific">Physocladia obscura</name>
    <dbReference type="NCBI Taxonomy" id="109957"/>
    <lineage>
        <taxon>Eukaryota</taxon>
        <taxon>Fungi</taxon>
        <taxon>Fungi incertae sedis</taxon>
        <taxon>Chytridiomycota</taxon>
        <taxon>Chytridiomycota incertae sedis</taxon>
        <taxon>Chytridiomycetes</taxon>
        <taxon>Chytridiales</taxon>
        <taxon>Chytriomycetaceae</taxon>
        <taxon>Physocladia</taxon>
    </lineage>
</organism>
<dbReference type="GO" id="GO:0005737">
    <property type="term" value="C:cytoplasm"/>
    <property type="evidence" value="ECO:0007669"/>
    <property type="project" value="TreeGrafter"/>
</dbReference>
<evidence type="ECO:0000256" key="4">
    <source>
        <dbReference type="SAM" id="MobiDB-lite"/>
    </source>
</evidence>
<feature type="active site" description="Nucleophile" evidence="1">
    <location>
        <position position="176"/>
    </location>
</feature>
<accession>A0AAD5T7B7</accession>
<keyword evidence="6" id="KW-1185">Reference proteome</keyword>
<sequence>MQHSSLRQNELPALAACEAAVRAFEDSGLTNCGRGANLTCAATAECDAAVMLSSCSNEQKVEPSKSAVCAFGAVGATSAAKNPISAASAVLRNSYPAPTSKLLARVKPMLIVGSAVEKFLRAQNLPHLIAESPDYLVSQRALEKWSYIAKYIRDLTDENVEREGEDECEEDLCQDTVGAVAMDCCGNICAAVSSGGILFKDCGRVGEAGMYGCGVWAQSVSHPSKHLHKSYYSSPGTSKSIESDIEIGVGCSLSGTGEQIMRTMLARQIAEELLETKNKEPALYKHLYQESNEEILEDLLSKDESSDSLRVHDTLRKVLLEKFCYSPLLEGYESHLRNIGVVSIRAVIDKSNGRMTRDVWYAHTTEAMGVGWMSGEDTKATVLISRKGKNSETNRNDKSRKRKWMDKSGFHKEEQLVVRYVHGDCLRKSSGRIHTKNFSITTGGYNKTRTKDESVAGESRSGYFSRSRRTQNDNMPPFSISSLPTASPHAVIPHKRPSGSSPAFLGDDDTRDKINPKSLAASIRRSLASIDPRRAWAEYKMLHMLTFSAVERAQKLHQKFGRSSGAIPVETDASLYLDAEDHAQMLASLTQHLLPSMAAANAELVVLNMLRARIPLDVRDYNNLMLIYARNKDLRSVIQTFDALLHRSPPPLRNKVSMLPKLMASESQLIKLSKSAKFVAENYPVKPNLRTFQIIMSAYASTGRVEETYSSFALLKKCIPTAAIDASAYMYLISAHANASRRSPTDLDAVNSLLSEFLDFEIPDRRVLDAAVRAIGVCGDLPKSVRLFESYPKYGILEYGLDSIDALMSVYEVHGLVDDGEDLYSRFFNVRRRIDPDANGEKGEKNLLSSTSAVFPMPLASTIKSLMRLNKNTGKTSRVVDLFEKDLRATQIPDAEAHEILLVCHLSDGDISEAERVFARMLERGYKIESQILEMMDLARESAKYS</sequence>
<evidence type="ECO:0000256" key="1">
    <source>
        <dbReference type="PIRSR" id="PIRSR600246-1"/>
    </source>
</evidence>
<feature type="region of interest" description="Disordered" evidence="4">
    <location>
        <begin position="440"/>
        <end position="511"/>
    </location>
</feature>
<dbReference type="GO" id="GO:0004298">
    <property type="term" value="F:threonine-type endopeptidase activity"/>
    <property type="evidence" value="ECO:0007669"/>
    <property type="project" value="InterPro"/>
</dbReference>
<dbReference type="Gene3D" id="1.25.40.10">
    <property type="entry name" value="Tetratricopeptide repeat domain"/>
    <property type="match status" value="1"/>
</dbReference>
<evidence type="ECO:0000256" key="3">
    <source>
        <dbReference type="PROSITE-ProRule" id="PRU00708"/>
    </source>
</evidence>
<dbReference type="EMBL" id="JADGJH010000209">
    <property type="protein sequence ID" value="KAJ3133688.1"/>
    <property type="molecule type" value="Genomic_DNA"/>
</dbReference>
<dbReference type="CDD" id="cd04514">
    <property type="entry name" value="Taspase1_like"/>
    <property type="match status" value="1"/>
</dbReference>
<dbReference type="PANTHER" id="PTHR10188">
    <property type="entry name" value="L-ASPARAGINASE"/>
    <property type="match status" value="1"/>
</dbReference>
<evidence type="ECO:0000313" key="5">
    <source>
        <dbReference type="EMBL" id="KAJ3133688.1"/>
    </source>
</evidence>
<gene>
    <name evidence="5" type="primary">TASP1</name>
    <name evidence="5" type="ORF">HK100_004148</name>
</gene>
<dbReference type="InterPro" id="IPR000246">
    <property type="entry name" value="Peptidase_T2"/>
</dbReference>
<dbReference type="InterPro" id="IPR002885">
    <property type="entry name" value="PPR_rpt"/>
</dbReference>
<proteinExistence type="predicted"/>
<dbReference type="InterPro" id="IPR029055">
    <property type="entry name" value="Ntn_hydrolases_N"/>
</dbReference>
<dbReference type="Pfam" id="PF01535">
    <property type="entry name" value="PPR"/>
    <property type="match status" value="1"/>
</dbReference>
<dbReference type="SUPFAM" id="SSF56235">
    <property type="entry name" value="N-terminal nucleophile aminohydrolases (Ntn hydrolases)"/>
    <property type="match status" value="1"/>
</dbReference>
<dbReference type="InterPro" id="IPR011990">
    <property type="entry name" value="TPR-like_helical_dom_sf"/>
</dbReference>
<feature type="repeat" description="PPR" evidence="3">
    <location>
        <begin position="894"/>
        <end position="928"/>
    </location>
</feature>
<feature type="site" description="Cleavage; by autolysis" evidence="2">
    <location>
        <begin position="175"/>
        <end position="176"/>
    </location>
</feature>
<dbReference type="AlphaFoldDB" id="A0AAD5T7B7"/>
<dbReference type="Gene3D" id="3.60.20.30">
    <property type="entry name" value="(Glycosyl)asparaginase"/>
    <property type="match status" value="1"/>
</dbReference>
<feature type="region of interest" description="Disordered" evidence="4">
    <location>
        <begin position="387"/>
        <end position="406"/>
    </location>
</feature>
<comment type="caution">
    <text evidence="5">The sequence shown here is derived from an EMBL/GenBank/DDBJ whole genome shotgun (WGS) entry which is preliminary data.</text>
</comment>
<dbReference type="GO" id="GO:0051604">
    <property type="term" value="P:protein maturation"/>
    <property type="evidence" value="ECO:0007669"/>
    <property type="project" value="TreeGrafter"/>
</dbReference>
<dbReference type="InterPro" id="IPR037464">
    <property type="entry name" value="Taspase1"/>
</dbReference>
<reference evidence="5" key="1">
    <citation type="submission" date="2020-05" db="EMBL/GenBank/DDBJ databases">
        <title>Phylogenomic resolution of chytrid fungi.</title>
        <authorList>
            <person name="Stajich J.E."/>
            <person name="Amses K."/>
            <person name="Simmons R."/>
            <person name="Seto K."/>
            <person name="Myers J."/>
            <person name="Bonds A."/>
            <person name="Quandt C.A."/>
            <person name="Barry K."/>
            <person name="Liu P."/>
            <person name="Grigoriev I."/>
            <person name="Longcore J.E."/>
            <person name="James T.Y."/>
        </authorList>
    </citation>
    <scope>NUCLEOTIDE SEQUENCE</scope>
    <source>
        <strain evidence="5">JEL0513</strain>
    </source>
</reference>
<name>A0AAD5T7B7_9FUNG</name>
<dbReference type="Proteomes" id="UP001211907">
    <property type="component" value="Unassembled WGS sequence"/>
</dbReference>
<dbReference type="NCBIfam" id="TIGR00756">
    <property type="entry name" value="PPR"/>
    <property type="match status" value="1"/>
</dbReference>
<protein>
    <submittedName>
        <fullName evidence="5">Taspase, threonine aspartase, 1</fullName>
    </submittedName>
</protein>
<dbReference type="PROSITE" id="PS51375">
    <property type="entry name" value="PPR"/>
    <property type="match status" value="1"/>
</dbReference>
<evidence type="ECO:0000256" key="2">
    <source>
        <dbReference type="PIRSR" id="PIRSR600246-3"/>
    </source>
</evidence>
<evidence type="ECO:0000313" key="6">
    <source>
        <dbReference type="Proteomes" id="UP001211907"/>
    </source>
</evidence>
<dbReference type="PANTHER" id="PTHR10188:SF8">
    <property type="entry name" value="THREONINE ASPARTASE 1"/>
    <property type="match status" value="1"/>
</dbReference>